<proteinExistence type="predicted"/>
<sequence>MWMSVSHLSASYHQRHRRSVDFHDSISLGPQVLANGNEEGRNMFIPQPVRVSKASGLTASLMVLLLSVLPLRALLI</sequence>
<evidence type="ECO:0000313" key="2">
    <source>
        <dbReference type="Proteomes" id="UP000823561"/>
    </source>
</evidence>
<protein>
    <submittedName>
        <fullName evidence="1">Uncharacterized protein</fullName>
    </submittedName>
</protein>
<dbReference type="AlphaFoldDB" id="A0AAV6H3R4"/>
<comment type="caution">
    <text evidence="1">The sequence shown here is derived from an EMBL/GenBank/DDBJ whole genome shotgun (WGS) entry which is preliminary data.</text>
</comment>
<accession>A0AAV6H3R4</accession>
<dbReference type="EMBL" id="JADWDJ010000006">
    <property type="protein sequence ID" value="KAG5280386.1"/>
    <property type="molecule type" value="Genomic_DNA"/>
</dbReference>
<dbReference type="Proteomes" id="UP000823561">
    <property type="component" value="Chromosome 6"/>
</dbReference>
<gene>
    <name evidence="1" type="ORF">AALO_G00088530</name>
</gene>
<name>A0AAV6H3R4_9TELE</name>
<keyword evidence="2" id="KW-1185">Reference proteome</keyword>
<organism evidence="1 2">
    <name type="scientific">Alosa alosa</name>
    <name type="common">allis shad</name>
    <dbReference type="NCBI Taxonomy" id="278164"/>
    <lineage>
        <taxon>Eukaryota</taxon>
        <taxon>Metazoa</taxon>
        <taxon>Chordata</taxon>
        <taxon>Craniata</taxon>
        <taxon>Vertebrata</taxon>
        <taxon>Euteleostomi</taxon>
        <taxon>Actinopterygii</taxon>
        <taxon>Neopterygii</taxon>
        <taxon>Teleostei</taxon>
        <taxon>Clupei</taxon>
        <taxon>Clupeiformes</taxon>
        <taxon>Clupeoidei</taxon>
        <taxon>Clupeidae</taxon>
        <taxon>Alosa</taxon>
    </lineage>
</organism>
<evidence type="ECO:0000313" key="1">
    <source>
        <dbReference type="EMBL" id="KAG5280386.1"/>
    </source>
</evidence>
<reference evidence="1" key="1">
    <citation type="submission" date="2020-10" db="EMBL/GenBank/DDBJ databases">
        <title>Chromosome-scale genome assembly of the Allis shad, Alosa alosa.</title>
        <authorList>
            <person name="Margot Z."/>
            <person name="Christophe K."/>
            <person name="Cabau C."/>
            <person name="Louis A."/>
            <person name="Berthelot C."/>
            <person name="Parey E."/>
            <person name="Roest Crollius H."/>
            <person name="Montfort J."/>
            <person name="Robinson-Rechavi M."/>
            <person name="Bucao C."/>
            <person name="Bouchez O."/>
            <person name="Gislard M."/>
            <person name="Lluch J."/>
            <person name="Milhes M."/>
            <person name="Lampietro C."/>
            <person name="Lopez Roques C."/>
            <person name="Donnadieu C."/>
            <person name="Braasch I."/>
            <person name="Desvignes T."/>
            <person name="Postlethwait J."/>
            <person name="Bobe J."/>
            <person name="Guiguen Y."/>
        </authorList>
    </citation>
    <scope>NUCLEOTIDE SEQUENCE</scope>
    <source>
        <strain evidence="1">M-15738</strain>
        <tissue evidence="1">Blood</tissue>
    </source>
</reference>